<dbReference type="FunFam" id="1.10.630.10:FF:000042">
    <property type="entry name" value="Cytochrome P450"/>
    <property type="match status" value="1"/>
</dbReference>
<reference evidence="13 14" key="1">
    <citation type="journal article" date="2021" name="Elife">
        <title>Chloroplast acquisition without the gene transfer in kleptoplastic sea slugs, Plakobranchus ocellatus.</title>
        <authorList>
            <person name="Maeda T."/>
            <person name="Takahashi S."/>
            <person name="Yoshida T."/>
            <person name="Shimamura S."/>
            <person name="Takaki Y."/>
            <person name="Nagai Y."/>
            <person name="Toyoda A."/>
            <person name="Suzuki Y."/>
            <person name="Arimoto A."/>
            <person name="Ishii H."/>
            <person name="Satoh N."/>
            <person name="Nishiyama T."/>
            <person name="Hasebe M."/>
            <person name="Maruyama T."/>
            <person name="Minagawa J."/>
            <person name="Obokata J."/>
            <person name="Shigenobu S."/>
        </authorList>
    </citation>
    <scope>NUCLEOTIDE SEQUENCE [LARGE SCALE GENOMIC DNA]</scope>
</reference>
<dbReference type="GO" id="GO:0008395">
    <property type="term" value="F:steroid hydroxylase activity"/>
    <property type="evidence" value="ECO:0007669"/>
    <property type="project" value="TreeGrafter"/>
</dbReference>
<dbReference type="PRINTS" id="PR00385">
    <property type="entry name" value="P450"/>
</dbReference>
<evidence type="ECO:0000256" key="11">
    <source>
        <dbReference type="RuleBase" id="RU000461"/>
    </source>
</evidence>
<dbReference type="PRINTS" id="PR00463">
    <property type="entry name" value="EP450I"/>
</dbReference>
<gene>
    <name evidence="13" type="ORF">PoB_005362600</name>
</gene>
<keyword evidence="5 10" id="KW-0479">Metal-binding</keyword>
<comment type="cofactor">
    <cofactor evidence="10">
        <name>heme</name>
        <dbReference type="ChEBI" id="CHEBI:30413"/>
    </cofactor>
</comment>
<dbReference type="PANTHER" id="PTHR24302">
    <property type="entry name" value="CYTOCHROME P450 FAMILY 3"/>
    <property type="match status" value="1"/>
</dbReference>
<dbReference type="SUPFAM" id="SSF48264">
    <property type="entry name" value="Cytochrome P450"/>
    <property type="match status" value="1"/>
</dbReference>
<feature type="binding site" description="axial binding residue" evidence="10">
    <location>
        <position position="452"/>
    </location>
    <ligand>
        <name>heme</name>
        <dbReference type="ChEBI" id="CHEBI:30413"/>
    </ligand>
    <ligandPart>
        <name>Fe</name>
        <dbReference type="ChEBI" id="CHEBI:18248"/>
    </ligandPart>
</feature>
<comment type="similarity">
    <text evidence="3 11">Belongs to the cytochrome P450 family.</text>
</comment>
<keyword evidence="7 11" id="KW-0560">Oxidoreductase</keyword>
<comment type="function">
    <text evidence="9">Cytochromes P450 are a group of heme-thiolate monooxygenases. They oxidize a variety of structurally unrelated compounds, including steroids, fatty acids, and xenobiotics.</text>
</comment>
<dbReference type="Gene3D" id="1.10.630.10">
    <property type="entry name" value="Cytochrome P450"/>
    <property type="match status" value="1"/>
</dbReference>
<evidence type="ECO:0000256" key="10">
    <source>
        <dbReference type="PIRSR" id="PIRSR602401-1"/>
    </source>
</evidence>
<name>A0AAV4C703_9GAST</name>
<dbReference type="GO" id="GO:0020037">
    <property type="term" value="F:heme binding"/>
    <property type="evidence" value="ECO:0007669"/>
    <property type="project" value="InterPro"/>
</dbReference>
<dbReference type="GO" id="GO:0005506">
    <property type="term" value="F:iron ion binding"/>
    <property type="evidence" value="ECO:0007669"/>
    <property type="project" value="InterPro"/>
</dbReference>
<evidence type="ECO:0000256" key="9">
    <source>
        <dbReference type="ARBA" id="ARBA00043906"/>
    </source>
</evidence>
<feature type="transmembrane region" description="Helical" evidence="12">
    <location>
        <begin position="301"/>
        <end position="328"/>
    </location>
</feature>
<dbReference type="PROSITE" id="PS00086">
    <property type="entry name" value="CYTOCHROME_P450"/>
    <property type="match status" value="1"/>
</dbReference>
<dbReference type="Proteomes" id="UP000735302">
    <property type="component" value="Unassembled WGS sequence"/>
</dbReference>
<dbReference type="InterPro" id="IPR017972">
    <property type="entry name" value="Cyt_P450_CS"/>
</dbReference>
<evidence type="ECO:0000256" key="5">
    <source>
        <dbReference type="ARBA" id="ARBA00022723"/>
    </source>
</evidence>
<evidence type="ECO:0000256" key="1">
    <source>
        <dbReference type="ARBA" id="ARBA00004174"/>
    </source>
</evidence>
<keyword evidence="11" id="KW-0503">Monooxygenase</keyword>
<evidence type="ECO:0000256" key="7">
    <source>
        <dbReference type="ARBA" id="ARBA00023002"/>
    </source>
</evidence>
<comment type="caution">
    <text evidence="13">The sequence shown here is derived from an EMBL/GenBank/DDBJ whole genome shotgun (WGS) entry which is preliminary data.</text>
</comment>
<dbReference type="Pfam" id="PF00067">
    <property type="entry name" value="p450"/>
    <property type="match status" value="1"/>
</dbReference>
<feature type="transmembrane region" description="Helical" evidence="12">
    <location>
        <begin position="6"/>
        <end position="25"/>
    </location>
</feature>
<evidence type="ECO:0000256" key="2">
    <source>
        <dbReference type="ARBA" id="ARBA00004406"/>
    </source>
</evidence>
<keyword evidence="8 10" id="KW-0408">Iron</keyword>
<dbReference type="GO" id="GO:0016705">
    <property type="term" value="F:oxidoreductase activity, acting on paired donors, with incorporation or reduction of molecular oxygen"/>
    <property type="evidence" value="ECO:0007669"/>
    <property type="project" value="InterPro"/>
</dbReference>
<dbReference type="InterPro" id="IPR036396">
    <property type="entry name" value="Cyt_P450_sf"/>
</dbReference>
<dbReference type="InterPro" id="IPR002401">
    <property type="entry name" value="Cyt_P450_E_grp-I"/>
</dbReference>
<sequence>MDLTWPLLGLFLLLLLGLVIVKYSAFPVRHVLRDLGIETPAYSKLFGHFFLGVKYGVFDVQTQYYSQFKDKKMYGWIDFKTPVVVLRDLDLIKDVCVKHFSSFADRRIHLNFEPPFDESLLCLLGDHWKRVRSIVSPTFSSGRLKKISRHVERKVRSLQHVLDQKQERNEEIELRDVMSRFTMDTIASTAFGLDIDTLGDPENAFCVHAKKFINPNIPIALLGIFCPPLGRLLAKFGVSFISSKTMNFFENAADSALQVRRESGDAGKMHDFIDLMINAEKEQNEKGEDNKMQGGLTRNEILGQALIFILAGYDTVSIVLSFTLFLLANHPEYQKQVQEELDQKLSDLGPDDAVSSYDSVQGLNFLDQCISEAMRMFPPGLLLDRVCTEDIDLHGVKFSKGMPVIIPVYGIHMDPELWEEPQEFRPERFEPEAKESRHQFAYLPFGHGPRNCIGMRLGQLELKIALAMVLRRFDVVPCEKTVYPVKLSKIQVMANDGLWVKLERRAVKI</sequence>
<dbReference type="GO" id="GO:0005789">
    <property type="term" value="C:endoplasmic reticulum membrane"/>
    <property type="evidence" value="ECO:0007669"/>
    <property type="project" value="UniProtKB-SubCell"/>
</dbReference>
<keyword evidence="6" id="KW-0492">Microsome</keyword>
<dbReference type="PANTHER" id="PTHR24302:SF15">
    <property type="entry name" value="FATTY-ACID PEROXYGENASE"/>
    <property type="match status" value="1"/>
</dbReference>
<comment type="subcellular location">
    <subcellularLocation>
        <location evidence="2">Endoplasmic reticulum membrane</location>
        <topology evidence="2">Peripheral membrane protein</topology>
    </subcellularLocation>
    <subcellularLocation>
        <location evidence="1">Microsome membrane</location>
        <topology evidence="1">Peripheral membrane protein</topology>
    </subcellularLocation>
</comment>
<dbReference type="CDD" id="cd11055">
    <property type="entry name" value="CYP3A-like"/>
    <property type="match status" value="1"/>
</dbReference>
<evidence type="ECO:0000313" key="13">
    <source>
        <dbReference type="EMBL" id="GFO27121.1"/>
    </source>
</evidence>
<organism evidence="13 14">
    <name type="scientific">Plakobranchus ocellatus</name>
    <dbReference type="NCBI Taxonomy" id="259542"/>
    <lineage>
        <taxon>Eukaryota</taxon>
        <taxon>Metazoa</taxon>
        <taxon>Spiralia</taxon>
        <taxon>Lophotrochozoa</taxon>
        <taxon>Mollusca</taxon>
        <taxon>Gastropoda</taxon>
        <taxon>Heterobranchia</taxon>
        <taxon>Euthyneura</taxon>
        <taxon>Panpulmonata</taxon>
        <taxon>Sacoglossa</taxon>
        <taxon>Placobranchoidea</taxon>
        <taxon>Plakobranchidae</taxon>
        <taxon>Plakobranchus</taxon>
    </lineage>
</organism>
<evidence type="ECO:0000256" key="4">
    <source>
        <dbReference type="ARBA" id="ARBA00022617"/>
    </source>
</evidence>
<accession>A0AAV4C703</accession>
<evidence type="ECO:0000256" key="3">
    <source>
        <dbReference type="ARBA" id="ARBA00010617"/>
    </source>
</evidence>
<keyword evidence="12" id="KW-1133">Transmembrane helix</keyword>
<keyword evidence="6" id="KW-0256">Endoplasmic reticulum</keyword>
<dbReference type="EMBL" id="BLXT01005881">
    <property type="protein sequence ID" value="GFO27121.1"/>
    <property type="molecule type" value="Genomic_DNA"/>
</dbReference>
<dbReference type="InterPro" id="IPR050705">
    <property type="entry name" value="Cytochrome_P450_3A"/>
</dbReference>
<keyword evidence="4 10" id="KW-0349">Heme</keyword>
<keyword evidence="12" id="KW-0472">Membrane</keyword>
<proteinExistence type="inferred from homology"/>
<evidence type="ECO:0000256" key="12">
    <source>
        <dbReference type="SAM" id="Phobius"/>
    </source>
</evidence>
<dbReference type="InterPro" id="IPR001128">
    <property type="entry name" value="Cyt_P450"/>
</dbReference>
<protein>
    <submittedName>
        <fullName evidence="13">Cytochrome p450-like protein</fullName>
    </submittedName>
</protein>
<evidence type="ECO:0000256" key="6">
    <source>
        <dbReference type="ARBA" id="ARBA00022848"/>
    </source>
</evidence>
<evidence type="ECO:0000313" key="14">
    <source>
        <dbReference type="Proteomes" id="UP000735302"/>
    </source>
</evidence>
<keyword evidence="12" id="KW-0812">Transmembrane</keyword>
<keyword evidence="14" id="KW-1185">Reference proteome</keyword>
<evidence type="ECO:0000256" key="8">
    <source>
        <dbReference type="ARBA" id="ARBA00023004"/>
    </source>
</evidence>
<dbReference type="AlphaFoldDB" id="A0AAV4C703"/>